<dbReference type="FunFam" id="1.10.630.10:FF:000042">
    <property type="entry name" value="Cytochrome P450"/>
    <property type="match status" value="1"/>
</dbReference>
<keyword evidence="16" id="KW-1185">Reference proteome</keyword>
<organism evidence="15 16">
    <name type="scientific">Zophobas morio</name>
    <dbReference type="NCBI Taxonomy" id="2755281"/>
    <lineage>
        <taxon>Eukaryota</taxon>
        <taxon>Metazoa</taxon>
        <taxon>Ecdysozoa</taxon>
        <taxon>Arthropoda</taxon>
        <taxon>Hexapoda</taxon>
        <taxon>Insecta</taxon>
        <taxon>Pterygota</taxon>
        <taxon>Neoptera</taxon>
        <taxon>Endopterygota</taxon>
        <taxon>Coleoptera</taxon>
        <taxon>Polyphaga</taxon>
        <taxon>Cucujiformia</taxon>
        <taxon>Tenebrionidae</taxon>
        <taxon>Zophobas</taxon>
    </lineage>
</organism>
<dbReference type="Gene3D" id="1.10.630.10">
    <property type="entry name" value="Cytochrome P450"/>
    <property type="match status" value="1"/>
</dbReference>
<dbReference type="PANTHER" id="PTHR24292">
    <property type="entry name" value="CYTOCHROME P450"/>
    <property type="match status" value="1"/>
</dbReference>
<dbReference type="InterPro" id="IPR001128">
    <property type="entry name" value="Cyt_P450"/>
</dbReference>
<evidence type="ECO:0000256" key="7">
    <source>
        <dbReference type="ARBA" id="ARBA00022824"/>
    </source>
</evidence>
<evidence type="ECO:0000313" key="15">
    <source>
        <dbReference type="EMBL" id="KAJ3654759.1"/>
    </source>
</evidence>
<evidence type="ECO:0000256" key="10">
    <source>
        <dbReference type="ARBA" id="ARBA00023004"/>
    </source>
</evidence>
<evidence type="ECO:0000256" key="8">
    <source>
        <dbReference type="ARBA" id="ARBA00022848"/>
    </source>
</evidence>
<evidence type="ECO:0000256" key="13">
    <source>
        <dbReference type="PIRSR" id="PIRSR602401-1"/>
    </source>
</evidence>
<dbReference type="GO" id="GO:0020037">
    <property type="term" value="F:heme binding"/>
    <property type="evidence" value="ECO:0007669"/>
    <property type="project" value="InterPro"/>
</dbReference>
<evidence type="ECO:0000256" key="9">
    <source>
        <dbReference type="ARBA" id="ARBA00023002"/>
    </source>
</evidence>
<dbReference type="PROSITE" id="PS00086">
    <property type="entry name" value="CYTOCHROME_P450"/>
    <property type="match status" value="1"/>
</dbReference>
<keyword evidence="8" id="KW-0492">Microsome</keyword>
<reference evidence="15" key="1">
    <citation type="journal article" date="2023" name="G3 (Bethesda)">
        <title>Whole genome assemblies of Zophobas morio and Tenebrio molitor.</title>
        <authorList>
            <person name="Kaur S."/>
            <person name="Stinson S.A."/>
            <person name="diCenzo G.C."/>
        </authorList>
    </citation>
    <scope>NUCLEOTIDE SEQUENCE</scope>
    <source>
        <strain evidence="15">QUZm001</strain>
    </source>
</reference>
<dbReference type="GO" id="GO:0004497">
    <property type="term" value="F:monooxygenase activity"/>
    <property type="evidence" value="ECO:0007669"/>
    <property type="project" value="UniProtKB-KW"/>
</dbReference>
<keyword evidence="12" id="KW-0472">Membrane</keyword>
<comment type="cofactor">
    <cofactor evidence="1 13">
        <name>heme</name>
        <dbReference type="ChEBI" id="CHEBI:30413"/>
    </cofactor>
</comment>
<dbReference type="PANTHER" id="PTHR24292:SF45">
    <property type="entry name" value="CYTOCHROME P450 6G1-RELATED"/>
    <property type="match status" value="1"/>
</dbReference>
<keyword evidence="7" id="KW-0256">Endoplasmic reticulum</keyword>
<dbReference type="SUPFAM" id="SSF48264">
    <property type="entry name" value="Cytochrome P450"/>
    <property type="match status" value="1"/>
</dbReference>
<dbReference type="Proteomes" id="UP001168821">
    <property type="component" value="Unassembled WGS sequence"/>
</dbReference>
<comment type="caution">
    <text evidence="15">The sequence shown here is derived from an EMBL/GenBank/DDBJ whole genome shotgun (WGS) entry which is preliminary data.</text>
</comment>
<evidence type="ECO:0000256" key="14">
    <source>
        <dbReference type="RuleBase" id="RU000461"/>
    </source>
</evidence>
<evidence type="ECO:0000256" key="12">
    <source>
        <dbReference type="ARBA" id="ARBA00023136"/>
    </source>
</evidence>
<sequence length="490" mass="56818">MVVVYLIVATFLILYWYFTRNFNHWKNKNVPFLKPLPFFGNVIDGIFMRQAFGEMFSTLYQKSKEPVLGFFILDKPCLLLRDPEVIKRILITDFQYFFDRNVLNNKRDDPIGTHMLFFLKNPDWKEMRTKITPVFTSSKMKAMSNLIENSSNELTNYLSTQVERKSVIEMKEVCLKFTVNVITSTAFGVDSNSFKDDSRFCEEAKRMINWDDFMTAFRIRCYFLAHSVVKIFRLKLFNPISIKFLEESFWDIMNSRTNSKSHRNDLIDILLQLKRDEKNFLDGDLLTSQAVIFFAAGFETSSSTMGFALHELACQPEIQTKLRKEIIEISKQHGGINYDSLKKMEYLEMCVKETLRKYPVLPALERKSNSRYTIPETGTVIEKDTPVFISVMGLQNDPKYFPNPEVFDPERFSSNNKHLVENCSYLPFGEGPRNCIGARFGMMSVKFGLANIIKNFVVEATSETKQKIKLNPNGLVLSPQNGISLKVTRV</sequence>
<dbReference type="CDD" id="cd11056">
    <property type="entry name" value="CYP6-like"/>
    <property type="match status" value="1"/>
</dbReference>
<dbReference type="Pfam" id="PF00067">
    <property type="entry name" value="p450"/>
    <property type="match status" value="1"/>
</dbReference>
<dbReference type="InterPro" id="IPR017972">
    <property type="entry name" value="Cyt_P450_CS"/>
</dbReference>
<proteinExistence type="inferred from homology"/>
<dbReference type="EMBL" id="JALNTZ010000004">
    <property type="protein sequence ID" value="KAJ3654759.1"/>
    <property type="molecule type" value="Genomic_DNA"/>
</dbReference>
<dbReference type="InterPro" id="IPR036396">
    <property type="entry name" value="Cyt_P450_sf"/>
</dbReference>
<evidence type="ECO:0000256" key="4">
    <source>
        <dbReference type="ARBA" id="ARBA00010617"/>
    </source>
</evidence>
<evidence type="ECO:0000256" key="1">
    <source>
        <dbReference type="ARBA" id="ARBA00001971"/>
    </source>
</evidence>
<feature type="binding site" description="axial binding residue" evidence="13">
    <location>
        <position position="435"/>
    </location>
    <ligand>
        <name>heme</name>
        <dbReference type="ChEBI" id="CHEBI:30413"/>
    </ligand>
    <ligandPart>
        <name>Fe</name>
        <dbReference type="ChEBI" id="CHEBI:18248"/>
    </ligandPart>
</feature>
<keyword evidence="9 14" id="KW-0560">Oxidoreductase</keyword>
<keyword evidence="6 13" id="KW-0479">Metal-binding</keyword>
<protein>
    <recommendedName>
        <fullName evidence="17">Cytochrome P450</fullName>
    </recommendedName>
</protein>
<dbReference type="PRINTS" id="PR00385">
    <property type="entry name" value="P450"/>
</dbReference>
<evidence type="ECO:0008006" key="17">
    <source>
        <dbReference type="Google" id="ProtNLM"/>
    </source>
</evidence>
<keyword evidence="10 13" id="KW-0408">Iron</keyword>
<evidence type="ECO:0000313" key="16">
    <source>
        <dbReference type="Proteomes" id="UP001168821"/>
    </source>
</evidence>
<dbReference type="GO" id="GO:0005506">
    <property type="term" value="F:iron ion binding"/>
    <property type="evidence" value="ECO:0007669"/>
    <property type="project" value="InterPro"/>
</dbReference>
<dbReference type="InterPro" id="IPR050476">
    <property type="entry name" value="Insect_CytP450_Detox"/>
</dbReference>
<keyword evidence="11 14" id="KW-0503">Monooxygenase</keyword>
<evidence type="ECO:0000256" key="3">
    <source>
        <dbReference type="ARBA" id="ARBA00004406"/>
    </source>
</evidence>
<accession>A0AA38MG05</accession>
<dbReference type="GO" id="GO:0016705">
    <property type="term" value="F:oxidoreductase activity, acting on paired donors, with incorporation or reduction of molecular oxygen"/>
    <property type="evidence" value="ECO:0007669"/>
    <property type="project" value="InterPro"/>
</dbReference>
<dbReference type="AlphaFoldDB" id="A0AA38MG05"/>
<gene>
    <name evidence="15" type="ORF">Zmor_013927</name>
</gene>
<dbReference type="InterPro" id="IPR002401">
    <property type="entry name" value="Cyt_P450_E_grp-I"/>
</dbReference>
<evidence type="ECO:0000256" key="2">
    <source>
        <dbReference type="ARBA" id="ARBA00004174"/>
    </source>
</evidence>
<dbReference type="PRINTS" id="PR00463">
    <property type="entry name" value="EP450I"/>
</dbReference>
<dbReference type="GO" id="GO:0005789">
    <property type="term" value="C:endoplasmic reticulum membrane"/>
    <property type="evidence" value="ECO:0007669"/>
    <property type="project" value="UniProtKB-SubCell"/>
</dbReference>
<comment type="subcellular location">
    <subcellularLocation>
        <location evidence="3">Endoplasmic reticulum membrane</location>
        <topology evidence="3">Peripheral membrane protein</topology>
    </subcellularLocation>
    <subcellularLocation>
        <location evidence="2">Microsome membrane</location>
        <topology evidence="2">Peripheral membrane protein</topology>
    </subcellularLocation>
</comment>
<name>A0AA38MG05_9CUCU</name>
<evidence type="ECO:0000256" key="5">
    <source>
        <dbReference type="ARBA" id="ARBA00022617"/>
    </source>
</evidence>
<evidence type="ECO:0000256" key="6">
    <source>
        <dbReference type="ARBA" id="ARBA00022723"/>
    </source>
</evidence>
<comment type="similarity">
    <text evidence="4 14">Belongs to the cytochrome P450 family.</text>
</comment>
<evidence type="ECO:0000256" key="11">
    <source>
        <dbReference type="ARBA" id="ARBA00023033"/>
    </source>
</evidence>
<keyword evidence="5 13" id="KW-0349">Heme</keyword>